<dbReference type="Gene3D" id="3.40.50.1820">
    <property type="entry name" value="alpha/beta hydrolase"/>
    <property type="match status" value="1"/>
</dbReference>
<name>A0A9X2END8_9GAMM</name>
<dbReference type="AlphaFoldDB" id="A0A9X2END8"/>
<comment type="caution">
    <text evidence="2">The sequence shown here is derived from an EMBL/GenBank/DDBJ whole genome shotgun (WGS) entry which is preliminary data.</text>
</comment>
<dbReference type="GO" id="GO:0016020">
    <property type="term" value="C:membrane"/>
    <property type="evidence" value="ECO:0007669"/>
    <property type="project" value="TreeGrafter"/>
</dbReference>
<reference evidence="2" key="1">
    <citation type="journal article" date="2022" name="Arch. Microbiol.">
        <title>Microbulbifer okhotskensis sp. nov., isolated from a deep bottom sediment of the Okhotsk Sea.</title>
        <authorList>
            <person name="Romanenko L."/>
            <person name="Kurilenko V."/>
            <person name="Otstavnykh N."/>
            <person name="Velansky P."/>
            <person name="Isaeva M."/>
            <person name="Mikhailov V."/>
        </authorList>
    </citation>
    <scope>NUCLEOTIDE SEQUENCE</scope>
    <source>
        <strain evidence="2">OS29</strain>
    </source>
</reference>
<protein>
    <submittedName>
        <fullName evidence="2">Alpha/beta hydrolase</fullName>
    </submittedName>
</protein>
<keyword evidence="3" id="KW-1185">Reference proteome</keyword>
<dbReference type="GO" id="GO:0016787">
    <property type="term" value="F:hydrolase activity"/>
    <property type="evidence" value="ECO:0007669"/>
    <property type="project" value="UniProtKB-KW"/>
</dbReference>
<dbReference type="PRINTS" id="PR00111">
    <property type="entry name" value="ABHYDROLASE"/>
</dbReference>
<evidence type="ECO:0000313" key="3">
    <source>
        <dbReference type="Proteomes" id="UP001139028"/>
    </source>
</evidence>
<gene>
    <name evidence="2" type="ORF">MO867_00390</name>
</gene>
<accession>A0A9X2END8</accession>
<dbReference type="EMBL" id="JALBWM010000001">
    <property type="protein sequence ID" value="MCO1332783.1"/>
    <property type="molecule type" value="Genomic_DNA"/>
</dbReference>
<dbReference type="InterPro" id="IPR000073">
    <property type="entry name" value="AB_hydrolase_1"/>
</dbReference>
<dbReference type="InterPro" id="IPR050266">
    <property type="entry name" value="AB_hydrolase_sf"/>
</dbReference>
<dbReference type="Proteomes" id="UP001139028">
    <property type="component" value="Unassembled WGS sequence"/>
</dbReference>
<organism evidence="2 3">
    <name type="scientific">Microbulbifer okhotskensis</name>
    <dbReference type="NCBI Taxonomy" id="2926617"/>
    <lineage>
        <taxon>Bacteria</taxon>
        <taxon>Pseudomonadati</taxon>
        <taxon>Pseudomonadota</taxon>
        <taxon>Gammaproteobacteria</taxon>
        <taxon>Cellvibrionales</taxon>
        <taxon>Microbulbiferaceae</taxon>
        <taxon>Microbulbifer</taxon>
    </lineage>
</organism>
<evidence type="ECO:0000313" key="2">
    <source>
        <dbReference type="EMBL" id="MCO1332783.1"/>
    </source>
</evidence>
<proteinExistence type="predicted"/>
<dbReference type="SUPFAM" id="SSF53474">
    <property type="entry name" value="alpha/beta-Hydrolases"/>
    <property type="match status" value="1"/>
</dbReference>
<feature type="domain" description="AB hydrolase-1" evidence="1">
    <location>
        <begin position="60"/>
        <end position="296"/>
    </location>
</feature>
<dbReference type="Pfam" id="PF00561">
    <property type="entry name" value="Abhydrolase_1"/>
    <property type="match status" value="1"/>
</dbReference>
<dbReference type="InterPro" id="IPR029058">
    <property type="entry name" value="AB_hydrolase_fold"/>
</dbReference>
<evidence type="ECO:0000259" key="1">
    <source>
        <dbReference type="Pfam" id="PF00561"/>
    </source>
</evidence>
<dbReference type="RefSeq" id="WP_252463953.1">
    <property type="nucleotide sequence ID" value="NZ_JALBWM010000001.1"/>
</dbReference>
<keyword evidence="2" id="KW-0378">Hydrolase</keyword>
<dbReference type="PANTHER" id="PTHR43798">
    <property type="entry name" value="MONOACYLGLYCEROL LIPASE"/>
    <property type="match status" value="1"/>
</dbReference>
<dbReference type="PANTHER" id="PTHR43798:SF33">
    <property type="entry name" value="HYDROLASE, PUTATIVE (AFU_ORTHOLOGUE AFUA_2G14860)-RELATED"/>
    <property type="match status" value="1"/>
</dbReference>
<sequence length="314" mass="35641">MTFWLILILLLILFWLLWMVLCSPGLDRNELSRFSFNQLTLRNGFSVNYREVGSENGRKILCLHGGGDSLSTWNAWNVKMGQKYHLILVDMPGHGLTDPLAEGTYTPKHFANFIAEFVEALQLEDFVIVGHSFGGNGVLRYLTEHPEIPKAAILISPCGYKCGKGLEMSRTTARFVTNHWGRWLVSHLGSRGILRKMLRSKFVYDPQALPEEMLERIYLLSRYEKNRGTVINLVANATLNFQPLSGLENIKLPVLLIWGAEDQIVPLQIGQYFCEKLPRGELVVYQKIGHLPQVENAAQSATDAMQFLHREGLE</sequence>